<proteinExistence type="predicted"/>
<gene>
    <name evidence="2" type="ORF">KLDO_g1519</name>
</gene>
<dbReference type="AlphaFoldDB" id="A0A0A8L2G1"/>
<name>A0A0A8L2G1_9SACH</name>
<dbReference type="Proteomes" id="UP000031516">
    <property type="component" value="Unassembled WGS sequence"/>
</dbReference>
<dbReference type="OrthoDB" id="4066509at2759"/>
<accession>A0A0A8L2G1</accession>
<evidence type="ECO:0000313" key="3">
    <source>
        <dbReference type="Proteomes" id="UP000031516"/>
    </source>
</evidence>
<organism evidence="2 3">
    <name type="scientific">Kluyveromyces dobzhanskii CBS 2104</name>
    <dbReference type="NCBI Taxonomy" id="1427455"/>
    <lineage>
        <taxon>Eukaryota</taxon>
        <taxon>Fungi</taxon>
        <taxon>Dikarya</taxon>
        <taxon>Ascomycota</taxon>
        <taxon>Saccharomycotina</taxon>
        <taxon>Saccharomycetes</taxon>
        <taxon>Saccharomycetales</taxon>
        <taxon>Saccharomycetaceae</taxon>
        <taxon>Kluyveromyces</taxon>
    </lineage>
</organism>
<dbReference type="EMBL" id="CCBQ010000019">
    <property type="protein sequence ID" value="CDO93217.1"/>
    <property type="molecule type" value="Genomic_DNA"/>
</dbReference>
<keyword evidence="1" id="KW-0472">Membrane</keyword>
<comment type="caution">
    <text evidence="2">The sequence shown here is derived from an EMBL/GenBank/DDBJ whole genome shotgun (WGS) entry which is preliminary data.</text>
</comment>
<evidence type="ECO:0000256" key="1">
    <source>
        <dbReference type="SAM" id="Phobius"/>
    </source>
</evidence>
<sequence length="125" mass="14639">MSLLWDQRNNPVLFICGYYLLFVVLTIVALFLIYCSFTYWTNSKDILAAEERYLNSGAETQVSIDKHMMLDERDLYPDLTSRNGLMAEPYHFNRYPNLSQIVEFNARQDSQASSSTVRDMTRLYV</sequence>
<keyword evidence="1" id="KW-1133">Transmembrane helix</keyword>
<evidence type="ECO:0000313" key="2">
    <source>
        <dbReference type="EMBL" id="CDO93217.1"/>
    </source>
</evidence>
<keyword evidence="1" id="KW-0812">Transmembrane</keyword>
<reference evidence="2 3" key="1">
    <citation type="submission" date="2014-03" db="EMBL/GenBank/DDBJ databases">
        <title>The genome of Kluyveromyces dobzhanskii.</title>
        <authorList>
            <person name="Nystedt B."/>
            <person name="Astrom S."/>
        </authorList>
    </citation>
    <scope>NUCLEOTIDE SEQUENCE [LARGE SCALE GENOMIC DNA]</scope>
    <source>
        <strain evidence="2 3">CBS 2104</strain>
    </source>
</reference>
<keyword evidence="3" id="KW-1185">Reference proteome</keyword>
<feature type="transmembrane region" description="Helical" evidence="1">
    <location>
        <begin position="12"/>
        <end position="34"/>
    </location>
</feature>
<protein>
    <submittedName>
        <fullName evidence="2">WGS project CCBQ000000000 data, contig 00099</fullName>
    </submittedName>
</protein>